<organism evidence="2 3">
    <name type="scientific">Tsukamurella paurometabola (strain ATCC 8368 / DSM 20162 / CCUG 35730 / CIP 100753 / JCM 10117 / KCTC 9821 / NBRC 16120 / NCIMB 702349 / NCTC 13040)</name>
    <name type="common">Corynebacterium paurometabolum</name>
    <dbReference type="NCBI Taxonomy" id="521096"/>
    <lineage>
        <taxon>Bacteria</taxon>
        <taxon>Bacillati</taxon>
        <taxon>Actinomycetota</taxon>
        <taxon>Actinomycetes</taxon>
        <taxon>Mycobacteriales</taxon>
        <taxon>Tsukamurellaceae</taxon>
        <taxon>Tsukamurella</taxon>
    </lineage>
</organism>
<dbReference type="Proteomes" id="UP000001213">
    <property type="component" value="Chromosome"/>
</dbReference>
<reference evidence="3" key="1">
    <citation type="submission" date="2010-03" db="EMBL/GenBank/DDBJ databases">
        <title>The complete chromosome of Tsukamurella paurometabola DSM 20162.</title>
        <authorList>
            <consortium name="US DOE Joint Genome Institute (JGI-PGF)"/>
            <person name="Lucas S."/>
            <person name="Copeland A."/>
            <person name="Lapidus A."/>
            <person name="Glavina del Rio T."/>
            <person name="Dalin E."/>
            <person name="Tice H."/>
            <person name="Bruce D."/>
            <person name="Goodwin L."/>
            <person name="Pitluck S."/>
            <person name="Kyrpides N."/>
            <person name="Mavromatis K."/>
            <person name="Ivanova N."/>
            <person name="Mikhailova N."/>
            <person name="Munk A.C."/>
            <person name="Brettin T."/>
            <person name="Detter J.C."/>
            <person name="Tapia R."/>
            <person name="Han C."/>
            <person name="Larimer F."/>
            <person name="Land M."/>
            <person name="Hauser L."/>
            <person name="Markowitz V."/>
            <person name="Cheng J.-F."/>
            <person name="Hugenholtz P."/>
            <person name="Woyke T."/>
            <person name="Wu D."/>
            <person name="Jando M."/>
            <person name="Brambilla E."/>
            <person name="Klenk H.-P."/>
            <person name="Eisen J.A."/>
        </authorList>
    </citation>
    <scope>NUCLEOTIDE SEQUENCE [LARGE SCALE GENOMIC DNA]</scope>
    <source>
        <strain evidence="3">ATCC 8368 / DSM 20162 / CCUG 35730 / CIP 100753 / JCM 10117 / KCTC 9821 / NBRC 16120 / NCIMB 702349 / NCTC 13040</strain>
    </source>
</reference>
<proteinExistence type="predicted"/>
<dbReference type="EMBL" id="CP001966">
    <property type="protein sequence ID" value="ADG77054.1"/>
    <property type="molecule type" value="Genomic_DNA"/>
</dbReference>
<name>D5URK1_TSUPD</name>
<feature type="transmembrane region" description="Helical" evidence="1">
    <location>
        <begin position="47"/>
        <end position="64"/>
    </location>
</feature>
<accession>D5URK1</accession>
<keyword evidence="1" id="KW-0472">Membrane</keyword>
<dbReference type="KEGG" id="tpr:Tpau_0413"/>
<keyword evidence="1" id="KW-1133">Transmembrane helix</keyword>
<evidence type="ECO:0000256" key="1">
    <source>
        <dbReference type="SAM" id="Phobius"/>
    </source>
</evidence>
<dbReference type="STRING" id="521096.Tpau_0413"/>
<evidence type="ECO:0000313" key="2">
    <source>
        <dbReference type="EMBL" id="ADG77054.1"/>
    </source>
</evidence>
<sequence length="211" mass="22392">MSLAALMMLPAIALQAAAGNWDLMLLTLGAALALLLADVRSAMRWHVLRWTAVVSGIAGAALMMANGSRIFVFGAAVSLLLWGRLALIRQSGANRSAFPSEDLVGLTVAEAKGRIGFDDDRAPHGLEEPTLVAVPAADIDLQSPSLIVTGVVVDDREGIMTFGVTEPDRLSADLDRDDLQRQLVDQVGGCPADILPLAKPDPLSKYRPRAM</sequence>
<protein>
    <submittedName>
        <fullName evidence="2">Uncharacterized protein</fullName>
    </submittedName>
</protein>
<reference evidence="2 3" key="2">
    <citation type="journal article" date="2011" name="Stand. Genomic Sci.">
        <title>Complete genome sequence of Tsukamurella paurometabola type strain (no. 33).</title>
        <authorList>
            <person name="Munk A.C."/>
            <person name="Lapidus A."/>
            <person name="Lucas S."/>
            <person name="Nolan M."/>
            <person name="Tice H."/>
            <person name="Cheng J.F."/>
            <person name="Del Rio T.G."/>
            <person name="Goodwin L."/>
            <person name="Pitluck S."/>
            <person name="Liolios K."/>
            <person name="Huntemann M."/>
            <person name="Ivanova N."/>
            <person name="Mavromatis K."/>
            <person name="Mikhailova N."/>
            <person name="Pati A."/>
            <person name="Chen A."/>
            <person name="Palaniappan K."/>
            <person name="Tapia R."/>
            <person name="Han C."/>
            <person name="Land M."/>
            <person name="Hauser L."/>
            <person name="Chang Y.J."/>
            <person name="Jeffries C.D."/>
            <person name="Brettin T."/>
            <person name="Yasawong M."/>
            <person name="Brambilla E.M."/>
            <person name="Rohde M."/>
            <person name="Sikorski J."/>
            <person name="Goker M."/>
            <person name="Detter J.C."/>
            <person name="Woyke T."/>
            <person name="Bristow J."/>
            <person name="Eisen J.A."/>
            <person name="Markowitz V."/>
            <person name="Hugenholtz P."/>
            <person name="Kyrpides N.C."/>
            <person name="Klenk H.P."/>
        </authorList>
    </citation>
    <scope>NUCLEOTIDE SEQUENCE [LARGE SCALE GENOMIC DNA]</scope>
    <source>
        <strain evidence="3">ATCC 8368 / DSM 20162 / CCUG 35730 / CIP 100753 / JCM 10117 / KCTC 9821 / NBRC 16120 / NCIMB 702349 / NCTC 13040</strain>
    </source>
</reference>
<dbReference type="AlphaFoldDB" id="D5URK1"/>
<feature type="transmembrane region" description="Helical" evidence="1">
    <location>
        <begin position="23"/>
        <end position="40"/>
    </location>
</feature>
<evidence type="ECO:0000313" key="3">
    <source>
        <dbReference type="Proteomes" id="UP000001213"/>
    </source>
</evidence>
<dbReference type="RefSeq" id="WP_013125096.1">
    <property type="nucleotide sequence ID" value="NC_014158.1"/>
</dbReference>
<dbReference type="HOGENOM" id="CLU_1184623_0_0_11"/>
<keyword evidence="1" id="KW-0812">Transmembrane</keyword>
<gene>
    <name evidence="2" type="ordered locus">Tpau_0413</name>
</gene>
<feature type="transmembrane region" description="Helical" evidence="1">
    <location>
        <begin position="70"/>
        <end position="87"/>
    </location>
</feature>
<keyword evidence="3" id="KW-1185">Reference proteome</keyword>